<proteinExistence type="predicted"/>
<feature type="region of interest" description="Disordered" evidence="5">
    <location>
        <begin position="265"/>
        <end position="284"/>
    </location>
</feature>
<dbReference type="InterPro" id="IPR011333">
    <property type="entry name" value="SKP1/BTB/POZ_sf"/>
</dbReference>
<gene>
    <name evidence="8" type="ORF">MNOR_LOCUS7528</name>
</gene>
<evidence type="ECO:0000256" key="5">
    <source>
        <dbReference type="SAM" id="MobiDB-lite"/>
    </source>
</evidence>
<dbReference type="Pfam" id="PF00651">
    <property type="entry name" value="BTB"/>
    <property type="match status" value="1"/>
</dbReference>
<dbReference type="FunFam" id="1.10.10.60:FF:000019">
    <property type="entry name" value="Ligand-dependent corepressor isoform 1"/>
    <property type="match status" value="1"/>
</dbReference>
<dbReference type="PROSITE" id="PS50960">
    <property type="entry name" value="HTH_PSQ"/>
    <property type="match status" value="1"/>
</dbReference>
<dbReference type="InterPro" id="IPR000210">
    <property type="entry name" value="BTB/POZ_dom"/>
</dbReference>
<comment type="subcellular location">
    <subcellularLocation>
        <location evidence="1 4">Nucleus</location>
    </subcellularLocation>
</comment>
<feature type="region of interest" description="Disordered" evidence="5">
    <location>
        <begin position="299"/>
        <end position="350"/>
    </location>
</feature>
<evidence type="ECO:0000259" key="7">
    <source>
        <dbReference type="PROSITE" id="PS50960"/>
    </source>
</evidence>
<feature type="compositionally biased region" description="Basic and acidic residues" evidence="5">
    <location>
        <begin position="185"/>
        <end position="197"/>
    </location>
</feature>
<dbReference type="GO" id="GO:0003677">
    <property type="term" value="F:DNA binding"/>
    <property type="evidence" value="ECO:0007669"/>
    <property type="project" value="UniProtKB-UniRule"/>
</dbReference>
<evidence type="ECO:0000313" key="8">
    <source>
        <dbReference type="EMBL" id="CAL4068989.1"/>
    </source>
</evidence>
<dbReference type="Gene3D" id="3.30.710.10">
    <property type="entry name" value="Potassium Channel Kv1.1, Chain A"/>
    <property type="match status" value="1"/>
</dbReference>
<dbReference type="AlphaFoldDB" id="A0AAV2Q6C7"/>
<evidence type="ECO:0000256" key="4">
    <source>
        <dbReference type="PROSITE-ProRule" id="PRU00320"/>
    </source>
</evidence>
<feature type="DNA-binding region" description="H-T-H motif" evidence="4">
    <location>
        <begin position="502"/>
        <end position="522"/>
    </location>
</feature>
<evidence type="ECO:0000256" key="3">
    <source>
        <dbReference type="ARBA" id="ARBA00023242"/>
    </source>
</evidence>
<dbReference type="SUPFAM" id="SSF46689">
    <property type="entry name" value="Homeodomain-like"/>
    <property type="match status" value="1"/>
</dbReference>
<dbReference type="PANTHER" id="PTHR23110">
    <property type="entry name" value="BTB DOMAIN TRANSCRIPTION FACTOR"/>
    <property type="match status" value="1"/>
</dbReference>
<feature type="compositionally biased region" description="Polar residues" evidence="5">
    <location>
        <begin position="169"/>
        <end position="178"/>
    </location>
</feature>
<dbReference type="EMBL" id="CAXKWB010003334">
    <property type="protein sequence ID" value="CAL4068989.1"/>
    <property type="molecule type" value="Genomic_DNA"/>
</dbReference>
<accession>A0AAV2Q6C7</accession>
<keyword evidence="9" id="KW-1185">Reference proteome</keyword>
<keyword evidence="3 4" id="KW-0539">Nucleus</keyword>
<dbReference type="Proteomes" id="UP001497623">
    <property type="component" value="Unassembled WGS sequence"/>
</dbReference>
<reference evidence="8 9" key="1">
    <citation type="submission" date="2024-05" db="EMBL/GenBank/DDBJ databases">
        <authorList>
            <person name="Wallberg A."/>
        </authorList>
    </citation>
    <scope>NUCLEOTIDE SEQUENCE [LARGE SCALE GENOMIC DNA]</scope>
</reference>
<feature type="region of interest" description="Disordered" evidence="5">
    <location>
        <begin position="156"/>
        <end position="254"/>
    </location>
</feature>
<protein>
    <submittedName>
        <fullName evidence="8">Uncharacterized protein</fullName>
    </submittedName>
</protein>
<feature type="domain" description="HTH psq-type" evidence="7">
    <location>
        <begin position="475"/>
        <end position="526"/>
    </location>
</feature>
<dbReference type="SUPFAM" id="SSF54695">
    <property type="entry name" value="POZ domain"/>
    <property type="match status" value="1"/>
</dbReference>
<dbReference type="InterPro" id="IPR051095">
    <property type="entry name" value="Dros_DevTransReg"/>
</dbReference>
<evidence type="ECO:0000313" key="9">
    <source>
        <dbReference type="Proteomes" id="UP001497623"/>
    </source>
</evidence>
<name>A0AAV2Q6C7_MEGNR</name>
<feature type="region of interest" description="Disordered" evidence="5">
    <location>
        <begin position="671"/>
        <end position="701"/>
    </location>
</feature>
<feature type="domain" description="BTB" evidence="6">
    <location>
        <begin position="67"/>
        <end position="136"/>
    </location>
</feature>
<dbReference type="PANTHER" id="PTHR23110:SF105">
    <property type="entry name" value="RIBBON, ISOFORM C"/>
    <property type="match status" value="1"/>
</dbReference>
<organism evidence="8 9">
    <name type="scientific">Meganyctiphanes norvegica</name>
    <name type="common">Northern krill</name>
    <name type="synonym">Thysanopoda norvegica</name>
    <dbReference type="NCBI Taxonomy" id="48144"/>
    <lineage>
        <taxon>Eukaryota</taxon>
        <taxon>Metazoa</taxon>
        <taxon>Ecdysozoa</taxon>
        <taxon>Arthropoda</taxon>
        <taxon>Crustacea</taxon>
        <taxon>Multicrustacea</taxon>
        <taxon>Malacostraca</taxon>
        <taxon>Eumalacostraca</taxon>
        <taxon>Eucarida</taxon>
        <taxon>Euphausiacea</taxon>
        <taxon>Euphausiidae</taxon>
        <taxon>Meganyctiphanes</taxon>
    </lineage>
</organism>
<dbReference type="CDD" id="cd18315">
    <property type="entry name" value="BTB_POZ_BAB-like"/>
    <property type="match status" value="1"/>
</dbReference>
<dbReference type="SMART" id="SM00225">
    <property type="entry name" value="BTB"/>
    <property type="match status" value="1"/>
</dbReference>
<sequence>MVHFVPRVLLDNSYNSYYPAVKEEDMKLVEGSTTTMGSNSQYCLRWNNHRNNLLAAMDQLLQLEAFTDVTIACEEGQTLQAHRLVLAACSSYFQNLFVHTHNGNATHPIVVLKDVRASEMRALLEYMYRGEVNVEHDSLQSLLRVAESLKVKGLVEDMGSESASRRPVTPSQQDSSRPTPTPVAESRDNKHHQDLPPRLRQSPPTSAVTPIPVSSHDPVRPHSSTPPSSYPLSLPGMPPHRPIRPDHPMDPRDIRDMRDARDAMEARENRDAREMSEGRESGRADLQVRDMRELRGDQHPLDVISSGGHLRDRHTPNDENSCLPIPHLPSIGAGGRPESPPLKRKRLLGDPMLPTTPILRTALGHAHGFPGPDMSSLVSLASSMMPLPGLLSSHVPHLLTHEQREALESYNKAMKEEQENDARSLSDISRDDEHEKLKFEHHNGPLIPDFSPYHLGDPNGSSHYSNFVSYVPTPKPEWKRYKQYTKADLMEAIEAVKSGMTALQASRKYKVPSRTLYDKIKKMGINTIPRRLPSKKPSPSSTDLEGGMILPPGLHDHPSLLAFNRDHSQEARERSFLQIHEARERSLLQEERERNLLQQTRELNHLAALSALNSEHEKRISNNIHSDEDDHSTSGPHNNHIEEDIEVMGPPEPTPALGSFSLVNRKMYENCTGGEASSTPLDLTEADSLLVNKRPEIEERA</sequence>
<feature type="compositionally biased region" description="Basic and acidic residues" evidence="5">
    <location>
        <begin position="243"/>
        <end position="254"/>
    </location>
</feature>
<evidence type="ECO:0000259" key="6">
    <source>
        <dbReference type="PROSITE" id="PS50097"/>
    </source>
</evidence>
<keyword evidence="2 4" id="KW-0238">DNA-binding</keyword>
<dbReference type="Gene3D" id="1.10.10.60">
    <property type="entry name" value="Homeodomain-like"/>
    <property type="match status" value="1"/>
</dbReference>
<dbReference type="InterPro" id="IPR007889">
    <property type="entry name" value="HTH_Psq"/>
</dbReference>
<comment type="caution">
    <text evidence="8">The sequence shown here is derived from an EMBL/GenBank/DDBJ whole genome shotgun (WGS) entry which is preliminary data.</text>
</comment>
<evidence type="ECO:0000256" key="2">
    <source>
        <dbReference type="ARBA" id="ARBA00023125"/>
    </source>
</evidence>
<feature type="compositionally biased region" description="Low complexity" evidence="5">
    <location>
        <begin position="221"/>
        <end position="235"/>
    </location>
</feature>
<dbReference type="PROSITE" id="PS50097">
    <property type="entry name" value="BTB"/>
    <property type="match status" value="1"/>
</dbReference>
<evidence type="ECO:0000256" key="1">
    <source>
        <dbReference type="ARBA" id="ARBA00004123"/>
    </source>
</evidence>
<dbReference type="GO" id="GO:0005634">
    <property type="term" value="C:nucleus"/>
    <property type="evidence" value="ECO:0007669"/>
    <property type="project" value="UniProtKB-SubCell"/>
</dbReference>
<dbReference type="Pfam" id="PF05225">
    <property type="entry name" value="HTH_psq"/>
    <property type="match status" value="1"/>
</dbReference>
<dbReference type="GO" id="GO:0006357">
    <property type="term" value="P:regulation of transcription by RNA polymerase II"/>
    <property type="evidence" value="ECO:0007669"/>
    <property type="project" value="TreeGrafter"/>
</dbReference>
<feature type="region of interest" description="Disordered" evidence="5">
    <location>
        <begin position="624"/>
        <end position="659"/>
    </location>
</feature>
<dbReference type="InterPro" id="IPR009057">
    <property type="entry name" value="Homeodomain-like_sf"/>
</dbReference>